<organism evidence="2 3">
    <name type="scientific">Colletotrichum navitas</name>
    <dbReference type="NCBI Taxonomy" id="681940"/>
    <lineage>
        <taxon>Eukaryota</taxon>
        <taxon>Fungi</taxon>
        <taxon>Dikarya</taxon>
        <taxon>Ascomycota</taxon>
        <taxon>Pezizomycotina</taxon>
        <taxon>Sordariomycetes</taxon>
        <taxon>Hypocreomycetidae</taxon>
        <taxon>Glomerellales</taxon>
        <taxon>Glomerellaceae</taxon>
        <taxon>Colletotrichum</taxon>
        <taxon>Colletotrichum graminicola species complex</taxon>
    </lineage>
</organism>
<evidence type="ECO:0000313" key="3">
    <source>
        <dbReference type="Proteomes" id="UP001230504"/>
    </source>
</evidence>
<keyword evidence="3" id="KW-1185">Reference proteome</keyword>
<protein>
    <submittedName>
        <fullName evidence="2">Uncharacterized protein</fullName>
    </submittedName>
</protein>
<dbReference type="EMBL" id="JAHLJV010000008">
    <property type="protein sequence ID" value="KAK1597395.1"/>
    <property type="molecule type" value="Genomic_DNA"/>
</dbReference>
<evidence type="ECO:0000256" key="1">
    <source>
        <dbReference type="SAM" id="MobiDB-lite"/>
    </source>
</evidence>
<name>A0AAD8VAF9_9PEZI</name>
<comment type="caution">
    <text evidence="2">The sequence shown here is derived from an EMBL/GenBank/DDBJ whole genome shotgun (WGS) entry which is preliminary data.</text>
</comment>
<accession>A0AAD8VAF9</accession>
<gene>
    <name evidence="2" type="ORF">LY79DRAFT_541526</name>
</gene>
<sequence length="190" mass="21673">MTRKSVPVTVRRFLFSPWQALAISNKQLYLGPDRKSGYQKIQTSHQHRKHQTRIPGSDPKPRLVYLGRPARQKSQPSLRSPTHSAPKPKPSHSLDPKPTTSTIPATRWFSPLFSTHRSGPDLVTHSSVCFLKPQFLIYAAIRKRERLGISIILTSNHRLSIVPPPSRLVHTAFLDWENTHTHLHLHTDIS</sequence>
<dbReference type="RefSeq" id="XP_060418185.1">
    <property type="nucleotide sequence ID" value="XM_060556940.1"/>
</dbReference>
<proteinExistence type="predicted"/>
<dbReference type="GeneID" id="85441180"/>
<feature type="compositionally biased region" description="Polar residues" evidence="1">
    <location>
        <begin position="72"/>
        <end position="83"/>
    </location>
</feature>
<dbReference type="AlphaFoldDB" id="A0AAD8VAF9"/>
<evidence type="ECO:0000313" key="2">
    <source>
        <dbReference type="EMBL" id="KAK1597395.1"/>
    </source>
</evidence>
<dbReference type="Proteomes" id="UP001230504">
    <property type="component" value="Unassembled WGS sequence"/>
</dbReference>
<feature type="region of interest" description="Disordered" evidence="1">
    <location>
        <begin position="35"/>
        <end position="102"/>
    </location>
</feature>
<reference evidence="2" key="1">
    <citation type="submission" date="2021-06" db="EMBL/GenBank/DDBJ databases">
        <title>Comparative genomics, transcriptomics and evolutionary studies reveal genomic signatures of adaptation to plant cell wall in hemibiotrophic fungi.</title>
        <authorList>
            <consortium name="DOE Joint Genome Institute"/>
            <person name="Baroncelli R."/>
            <person name="Diaz J.F."/>
            <person name="Benocci T."/>
            <person name="Peng M."/>
            <person name="Battaglia E."/>
            <person name="Haridas S."/>
            <person name="Andreopoulos W."/>
            <person name="Labutti K."/>
            <person name="Pangilinan J."/>
            <person name="Floch G.L."/>
            <person name="Makela M.R."/>
            <person name="Henrissat B."/>
            <person name="Grigoriev I.V."/>
            <person name="Crouch J.A."/>
            <person name="De Vries R.P."/>
            <person name="Sukno S.A."/>
            <person name="Thon M.R."/>
        </authorList>
    </citation>
    <scope>NUCLEOTIDE SEQUENCE</scope>
    <source>
        <strain evidence="2">CBS 125086</strain>
    </source>
</reference>